<evidence type="ECO:0000256" key="4">
    <source>
        <dbReference type="SAM" id="MobiDB-lite"/>
    </source>
</evidence>
<evidence type="ECO:0000313" key="7">
    <source>
        <dbReference type="Proteomes" id="UP000307768"/>
    </source>
</evidence>
<dbReference type="PANTHER" id="PTHR43537:SF24">
    <property type="entry name" value="GLUCONATE OPERON TRANSCRIPTIONAL REPRESSOR"/>
    <property type="match status" value="1"/>
</dbReference>
<gene>
    <name evidence="6" type="ORF">FE697_001200</name>
</gene>
<dbReference type="InterPro" id="IPR000524">
    <property type="entry name" value="Tscrpt_reg_HTH_GntR"/>
</dbReference>
<evidence type="ECO:0000256" key="1">
    <source>
        <dbReference type="ARBA" id="ARBA00023015"/>
    </source>
</evidence>
<dbReference type="InterPro" id="IPR008920">
    <property type="entry name" value="TF_FadR/GntR_C"/>
</dbReference>
<dbReference type="Pfam" id="PF07729">
    <property type="entry name" value="FCD"/>
    <property type="match status" value="1"/>
</dbReference>
<dbReference type="SUPFAM" id="SSF48008">
    <property type="entry name" value="GntR ligand-binding domain-like"/>
    <property type="match status" value="1"/>
</dbReference>
<reference evidence="6 7" key="1">
    <citation type="submission" date="2019-09" db="EMBL/GenBank/DDBJ databases">
        <title>Mumia zhuanghuii sp. nov. isolated from the intestinal contents of plateau pika (Ochotona curzoniae) in the Qinghai-Tibet plateau of China.</title>
        <authorList>
            <person name="Tian Z."/>
        </authorList>
    </citation>
    <scope>NUCLEOTIDE SEQUENCE [LARGE SCALE GENOMIC DNA]</scope>
    <source>
        <strain evidence="7">350</strain>
    </source>
</reference>
<keyword evidence="3" id="KW-0804">Transcription</keyword>
<evidence type="ECO:0000313" key="6">
    <source>
        <dbReference type="EMBL" id="KAA1424575.1"/>
    </source>
</evidence>
<dbReference type="SMART" id="SM00345">
    <property type="entry name" value="HTH_GNTR"/>
    <property type="match status" value="1"/>
</dbReference>
<evidence type="ECO:0000256" key="2">
    <source>
        <dbReference type="ARBA" id="ARBA00023125"/>
    </source>
</evidence>
<dbReference type="InterPro" id="IPR036388">
    <property type="entry name" value="WH-like_DNA-bd_sf"/>
</dbReference>
<name>A0A5Q6S2H4_9ACTN</name>
<dbReference type="Gene3D" id="1.10.10.10">
    <property type="entry name" value="Winged helix-like DNA-binding domain superfamily/Winged helix DNA-binding domain"/>
    <property type="match status" value="1"/>
</dbReference>
<comment type="caution">
    <text evidence="6">The sequence shown here is derived from an EMBL/GenBank/DDBJ whole genome shotgun (WGS) entry which is preliminary data.</text>
</comment>
<feature type="region of interest" description="Disordered" evidence="4">
    <location>
        <begin position="1"/>
        <end position="22"/>
    </location>
</feature>
<dbReference type="InterPro" id="IPR011711">
    <property type="entry name" value="GntR_C"/>
</dbReference>
<dbReference type="Pfam" id="PF00392">
    <property type="entry name" value="GntR"/>
    <property type="match status" value="1"/>
</dbReference>
<dbReference type="PRINTS" id="PR00035">
    <property type="entry name" value="HTHGNTR"/>
</dbReference>
<dbReference type="PROSITE" id="PS50949">
    <property type="entry name" value="HTH_GNTR"/>
    <property type="match status" value="1"/>
</dbReference>
<dbReference type="AlphaFoldDB" id="A0A5Q6S2H4"/>
<dbReference type="InterPro" id="IPR036390">
    <property type="entry name" value="WH_DNA-bd_sf"/>
</dbReference>
<dbReference type="SMART" id="SM00895">
    <property type="entry name" value="FCD"/>
    <property type="match status" value="1"/>
</dbReference>
<evidence type="ECO:0000259" key="5">
    <source>
        <dbReference type="PROSITE" id="PS50949"/>
    </source>
</evidence>
<dbReference type="EMBL" id="VDFQ02000001">
    <property type="protein sequence ID" value="KAA1424575.1"/>
    <property type="molecule type" value="Genomic_DNA"/>
</dbReference>
<feature type="domain" description="HTH gntR-type" evidence="5">
    <location>
        <begin position="20"/>
        <end position="87"/>
    </location>
</feature>
<protein>
    <submittedName>
        <fullName evidence="6">GntR family transcriptional regulator</fullName>
    </submittedName>
</protein>
<dbReference type="GO" id="GO:0003677">
    <property type="term" value="F:DNA binding"/>
    <property type="evidence" value="ECO:0007669"/>
    <property type="project" value="UniProtKB-KW"/>
</dbReference>
<dbReference type="CDD" id="cd07377">
    <property type="entry name" value="WHTH_GntR"/>
    <property type="match status" value="1"/>
</dbReference>
<keyword evidence="1" id="KW-0805">Transcription regulation</keyword>
<dbReference type="SUPFAM" id="SSF46785">
    <property type="entry name" value="Winged helix' DNA-binding domain"/>
    <property type="match status" value="1"/>
</dbReference>
<sequence>MCASPRDPAPSASASVPTKTSATERTYASLKRAILVGELPGGEELGEVALAERLGCSRTPVREALLRLQTEGLVRIYPKKGAIVLPVTSAEADSVWEARALVEQWAAPRAFPAGARIRADLDALVDAAEQHRADGDLAGFTAADRQFHEVVVDAAGNAHVSRFYGSLRERQMMVNAAAMGMSPERMESAVRDHRELARLIAGDDLDAFVAAVDAHLASSRHAVLGFGALA</sequence>
<dbReference type="PANTHER" id="PTHR43537">
    <property type="entry name" value="TRANSCRIPTIONAL REGULATOR, GNTR FAMILY"/>
    <property type="match status" value="1"/>
</dbReference>
<evidence type="ECO:0000256" key="3">
    <source>
        <dbReference type="ARBA" id="ARBA00023163"/>
    </source>
</evidence>
<dbReference type="Proteomes" id="UP000307768">
    <property type="component" value="Unassembled WGS sequence"/>
</dbReference>
<organism evidence="6 7">
    <name type="scientific">Mumia zhuanghuii</name>
    <dbReference type="NCBI Taxonomy" id="2585211"/>
    <lineage>
        <taxon>Bacteria</taxon>
        <taxon>Bacillati</taxon>
        <taxon>Actinomycetota</taxon>
        <taxon>Actinomycetes</taxon>
        <taxon>Propionibacteriales</taxon>
        <taxon>Nocardioidaceae</taxon>
        <taxon>Mumia</taxon>
    </lineage>
</organism>
<dbReference type="Gene3D" id="1.20.120.530">
    <property type="entry name" value="GntR ligand-binding domain-like"/>
    <property type="match status" value="1"/>
</dbReference>
<dbReference type="RefSeq" id="WP_149767503.1">
    <property type="nucleotide sequence ID" value="NZ_VDFQ02000001.1"/>
</dbReference>
<dbReference type="GO" id="GO:0003700">
    <property type="term" value="F:DNA-binding transcription factor activity"/>
    <property type="evidence" value="ECO:0007669"/>
    <property type="project" value="InterPro"/>
</dbReference>
<keyword evidence="2" id="KW-0238">DNA-binding</keyword>
<proteinExistence type="predicted"/>
<dbReference type="OrthoDB" id="4164516at2"/>
<accession>A0A5Q6S2H4</accession>